<feature type="compositionally biased region" description="Polar residues" evidence="7">
    <location>
        <begin position="1"/>
        <end position="10"/>
    </location>
</feature>
<evidence type="ECO:0000256" key="1">
    <source>
        <dbReference type="ARBA" id="ARBA00001962"/>
    </source>
</evidence>
<dbReference type="InterPro" id="IPR036922">
    <property type="entry name" value="Rieske_2Fe-2S_sf"/>
</dbReference>
<keyword evidence="5" id="KW-0408">Iron</keyword>
<feature type="region of interest" description="Disordered" evidence="7">
    <location>
        <begin position="1"/>
        <end position="20"/>
    </location>
</feature>
<dbReference type="InterPro" id="IPR015879">
    <property type="entry name" value="Ring_hydroxy_dOase_asu_C_dom"/>
</dbReference>
<keyword evidence="4" id="KW-0560">Oxidoreductase</keyword>
<name>A0A5C6TUA5_9SPHN</name>
<dbReference type="AlphaFoldDB" id="A0A5C6TUA5"/>
<evidence type="ECO:0000256" key="4">
    <source>
        <dbReference type="ARBA" id="ARBA00023002"/>
    </source>
</evidence>
<keyword evidence="10" id="KW-1185">Reference proteome</keyword>
<sequence length="464" mass="53123">MIQAISSESPMDQFELDPGAHRCPGPSTRDIILADGQDVPEALVTEAPKYLGSDDVSYERYYSREIFDLEMKKLWPKVWQWACREEELREPGDYVTYEVGPHSLIVMRGEDNRIRAFYNACLHRGTQLRRPGDSGWTPDLRCPFHGWTWTTEGALKSIPCRWDFPHVEDAAFRLPEAKVGTWGGFVFVNMDENAPPLEDFLGVIPDHMRDGWDMQKRAVYLHVQKELDTNWKAAQEAFLEAYHVYETHSQNLPFAGDANAQYDVFDDHVTRFVHTHGVPSPHYPHAQTEQEIADKMHLPAGTVVPEGRTARSVAAEWRRTNLGAKWGLDLSAYSDSEMLDSIEYHLFPNMCIFPGISLSMVYRFRPIGMDPGRTLFDILFLRPLKDGEEHPDPVAPVRIGAEQSYCDAPGLEGWLGATFDQDTDNLVRQYRGFQSSKKRGETLGNYQESRIRHFHQVLDAYLAR</sequence>
<dbReference type="InterPro" id="IPR017941">
    <property type="entry name" value="Rieske_2Fe-2S"/>
</dbReference>
<dbReference type="PRINTS" id="PR00090">
    <property type="entry name" value="RNGDIOXGNASE"/>
</dbReference>
<organism evidence="9 10">
    <name type="scientific">Allosphingosinicella ginsenosidimutans</name>
    <dbReference type="NCBI Taxonomy" id="1176539"/>
    <lineage>
        <taxon>Bacteria</taxon>
        <taxon>Pseudomonadati</taxon>
        <taxon>Pseudomonadota</taxon>
        <taxon>Alphaproteobacteria</taxon>
        <taxon>Sphingomonadales</taxon>
        <taxon>Sphingomonadaceae</taxon>
        <taxon>Allosphingosinicella</taxon>
    </lineage>
</organism>
<evidence type="ECO:0000313" key="9">
    <source>
        <dbReference type="EMBL" id="TXC64023.1"/>
    </source>
</evidence>
<reference evidence="9 10" key="1">
    <citation type="journal article" date="2015" name="J. Microbiol.">
        <title>Sphingosinicella ginsenosidimutans sp. nov., with ginsenoside converting activity.</title>
        <authorList>
            <person name="Kim J.K."/>
            <person name="Kang M.S."/>
            <person name="Park S.C."/>
            <person name="Kim K.M."/>
            <person name="Choi K."/>
            <person name="Yoon M.H."/>
            <person name="Im W.T."/>
        </authorList>
    </citation>
    <scope>NUCLEOTIDE SEQUENCE [LARGE SCALE GENOMIC DNA]</scope>
    <source>
        <strain evidence="9 10">BS-11</strain>
    </source>
</reference>
<dbReference type="PANTHER" id="PTHR43756:SF5">
    <property type="entry name" value="CHOLINE MONOOXYGENASE, CHLOROPLASTIC"/>
    <property type="match status" value="1"/>
</dbReference>
<dbReference type="Pfam" id="PF00848">
    <property type="entry name" value="Ring_hydroxyl_A"/>
    <property type="match status" value="1"/>
</dbReference>
<dbReference type="OrthoDB" id="7458380at2"/>
<dbReference type="InterPro" id="IPR001663">
    <property type="entry name" value="Rng_hydr_dOase-A"/>
</dbReference>
<dbReference type="GO" id="GO:0051213">
    <property type="term" value="F:dioxygenase activity"/>
    <property type="evidence" value="ECO:0007669"/>
    <property type="project" value="UniProtKB-KW"/>
</dbReference>
<evidence type="ECO:0000256" key="7">
    <source>
        <dbReference type="SAM" id="MobiDB-lite"/>
    </source>
</evidence>
<dbReference type="SUPFAM" id="SSF55961">
    <property type="entry name" value="Bet v1-like"/>
    <property type="match status" value="1"/>
</dbReference>
<keyword evidence="3" id="KW-0479">Metal-binding</keyword>
<dbReference type="Gene3D" id="2.102.10.10">
    <property type="entry name" value="Rieske [2Fe-2S] iron-sulphur domain"/>
    <property type="match status" value="1"/>
</dbReference>
<evidence type="ECO:0000256" key="2">
    <source>
        <dbReference type="ARBA" id="ARBA00022714"/>
    </source>
</evidence>
<dbReference type="PROSITE" id="PS51296">
    <property type="entry name" value="RIESKE"/>
    <property type="match status" value="1"/>
</dbReference>
<evidence type="ECO:0000256" key="5">
    <source>
        <dbReference type="ARBA" id="ARBA00023004"/>
    </source>
</evidence>
<dbReference type="GO" id="GO:0051537">
    <property type="term" value="F:2 iron, 2 sulfur cluster binding"/>
    <property type="evidence" value="ECO:0007669"/>
    <property type="project" value="UniProtKB-KW"/>
</dbReference>
<dbReference type="SUPFAM" id="SSF50022">
    <property type="entry name" value="ISP domain"/>
    <property type="match status" value="1"/>
</dbReference>
<protein>
    <submittedName>
        <fullName evidence="9">Aromatic ring-hydroxylating dioxygenase subunit alpha</fullName>
    </submittedName>
</protein>
<accession>A0A5C6TUA5</accession>
<keyword evidence="2" id="KW-0001">2Fe-2S</keyword>
<dbReference type="Pfam" id="PF00355">
    <property type="entry name" value="Rieske"/>
    <property type="match status" value="1"/>
</dbReference>
<keyword evidence="9" id="KW-0223">Dioxygenase</keyword>
<gene>
    <name evidence="9" type="ORF">FRZ32_10350</name>
</gene>
<keyword evidence="6" id="KW-0411">Iron-sulfur</keyword>
<dbReference type="CDD" id="cd03469">
    <property type="entry name" value="Rieske_RO_Alpha_N"/>
    <property type="match status" value="1"/>
</dbReference>
<evidence type="ECO:0000256" key="3">
    <source>
        <dbReference type="ARBA" id="ARBA00022723"/>
    </source>
</evidence>
<dbReference type="GO" id="GO:0005506">
    <property type="term" value="F:iron ion binding"/>
    <property type="evidence" value="ECO:0007669"/>
    <property type="project" value="InterPro"/>
</dbReference>
<proteinExistence type="predicted"/>
<evidence type="ECO:0000259" key="8">
    <source>
        <dbReference type="PROSITE" id="PS51296"/>
    </source>
</evidence>
<evidence type="ECO:0000256" key="6">
    <source>
        <dbReference type="ARBA" id="ARBA00023014"/>
    </source>
</evidence>
<feature type="domain" description="Rieske" evidence="8">
    <location>
        <begin position="79"/>
        <end position="188"/>
    </location>
</feature>
<evidence type="ECO:0000313" key="10">
    <source>
        <dbReference type="Proteomes" id="UP000321249"/>
    </source>
</evidence>
<dbReference type="CDD" id="cd08882">
    <property type="entry name" value="RHO_alpha_C_MupW-like"/>
    <property type="match status" value="1"/>
</dbReference>
<dbReference type="PANTHER" id="PTHR43756">
    <property type="entry name" value="CHOLINE MONOOXYGENASE, CHLOROPLASTIC"/>
    <property type="match status" value="1"/>
</dbReference>
<comment type="cofactor">
    <cofactor evidence="1">
        <name>Fe cation</name>
        <dbReference type="ChEBI" id="CHEBI:24875"/>
    </cofactor>
</comment>
<dbReference type="Gene3D" id="3.90.380.10">
    <property type="entry name" value="Naphthalene 1,2-dioxygenase Alpha Subunit, Chain A, domain 1"/>
    <property type="match status" value="1"/>
</dbReference>
<dbReference type="Proteomes" id="UP000321249">
    <property type="component" value="Unassembled WGS sequence"/>
</dbReference>
<dbReference type="EMBL" id="VOQQ01000001">
    <property type="protein sequence ID" value="TXC64023.1"/>
    <property type="molecule type" value="Genomic_DNA"/>
</dbReference>
<comment type="caution">
    <text evidence="9">The sequence shown here is derived from an EMBL/GenBank/DDBJ whole genome shotgun (WGS) entry which is preliminary data.</text>
</comment>